<dbReference type="Proteomes" id="UP001600888">
    <property type="component" value="Unassembled WGS sequence"/>
</dbReference>
<keyword evidence="5 17" id="KW-0732">Signal</keyword>
<evidence type="ECO:0000256" key="1">
    <source>
        <dbReference type="ARBA" id="ARBA00001973"/>
    </source>
</evidence>
<dbReference type="InterPro" id="IPR049892">
    <property type="entry name" value="AA9"/>
</dbReference>
<keyword evidence="3" id="KW-0964">Secreted</keyword>
<dbReference type="InterPro" id="IPR005103">
    <property type="entry name" value="AA9_LPMO"/>
</dbReference>
<comment type="similarity">
    <text evidence="13">Belongs to the polysaccharide monooxygenase AA9 family.</text>
</comment>
<keyword evidence="4" id="KW-0479">Metal-binding</keyword>
<evidence type="ECO:0000256" key="16">
    <source>
        <dbReference type="SAM" id="MobiDB-lite"/>
    </source>
</evidence>
<reference evidence="19 20" key="1">
    <citation type="submission" date="2024-03" db="EMBL/GenBank/DDBJ databases">
        <title>A high-quality draft genome sequence of Diaporthe vaccinii, a causative agent of upright dieback and viscid rot disease in cranberry plants.</title>
        <authorList>
            <person name="Sarrasin M."/>
            <person name="Lang B.F."/>
            <person name="Burger G."/>
        </authorList>
    </citation>
    <scope>NUCLEOTIDE SEQUENCE [LARGE SCALE GENOMIC DNA]</scope>
    <source>
        <strain evidence="19 20">IS7</strain>
    </source>
</reference>
<dbReference type="PANTHER" id="PTHR33353:SF36">
    <property type="entry name" value="ENDO-BETA-1,4-GLUCANASE D"/>
    <property type="match status" value="1"/>
</dbReference>
<dbReference type="PANTHER" id="PTHR33353">
    <property type="entry name" value="PUTATIVE (AFU_ORTHOLOGUE AFUA_1G12560)-RELATED"/>
    <property type="match status" value="1"/>
</dbReference>
<comment type="cofactor">
    <cofactor evidence="1">
        <name>Cu(2+)</name>
        <dbReference type="ChEBI" id="CHEBI:29036"/>
    </cofactor>
</comment>
<evidence type="ECO:0000256" key="13">
    <source>
        <dbReference type="ARBA" id="ARBA00044502"/>
    </source>
</evidence>
<evidence type="ECO:0000256" key="7">
    <source>
        <dbReference type="ARBA" id="ARBA00023002"/>
    </source>
</evidence>
<dbReference type="Pfam" id="PF03443">
    <property type="entry name" value="AA9"/>
    <property type="match status" value="1"/>
</dbReference>
<keyword evidence="7" id="KW-0560">Oxidoreductase</keyword>
<evidence type="ECO:0000313" key="19">
    <source>
        <dbReference type="EMBL" id="KAL2293338.1"/>
    </source>
</evidence>
<feature type="region of interest" description="Disordered" evidence="16">
    <location>
        <begin position="262"/>
        <end position="288"/>
    </location>
</feature>
<protein>
    <recommendedName>
        <fullName evidence="15">lytic cellulose monooxygenase (C4-dehydrogenating)</fullName>
        <ecNumber evidence="15">1.14.99.56</ecNumber>
    </recommendedName>
</protein>
<dbReference type="CDD" id="cd21175">
    <property type="entry name" value="LPMO_AA9"/>
    <property type="match status" value="1"/>
</dbReference>
<dbReference type="SMART" id="SM00236">
    <property type="entry name" value="fCBD"/>
    <property type="match status" value="1"/>
</dbReference>
<keyword evidence="9" id="KW-0503">Monooxygenase</keyword>
<comment type="catalytic activity">
    <reaction evidence="14">
        <text>[(1-&gt;4)-beta-D-glucosyl]n+m + reduced acceptor + O2 = 4-dehydro-beta-D-glucosyl-[(1-&gt;4)-beta-D-glucosyl]n-1 + [(1-&gt;4)-beta-D-glucosyl]m + acceptor + H2O.</text>
        <dbReference type="EC" id="1.14.99.56"/>
    </reaction>
</comment>
<evidence type="ECO:0000256" key="11">
    <source>
        <dbReference type="ARBA" id="ARBA00023277"/>
    </source>
</evidence>
<evidence type="ECO:0000256" key="14">
    <source>
        <dbReference type="ARBA" id="ARBA00045077"/>
    </source>
</evidence>
<comment type="subcellular location">
    <subcellularLocation>
        <location evidence="2">Secreted</location>
    </subcellularLocation>
</comment>
<evidence type="ECO:0000256" key="6">
    <source>
        <dbReference type="ARBA" id="ARBA00023001"/>
    </source>
</evidence>
<evidence type="ECO:0000256" key="3">
    <source>
        <dbReference type="ARBA" id="ARBA00022525"/>
    </source>
</evidence>
<dbReference type="InterPro" id="IPR000254">
    <property type="entry name" value="CBD"/>
</dbReference>
<keyword evidence="8" id="KW-0186">Copper</keyword>
<evidence type="ECO:0000256" key="5">
    <source>
        <dbReference type="ARBA" id="ARBA00022729"/>
    </source>
</evidence>
<dbReference type="SUPFAM" id="SSF57180">
    <property type="entry name" value="Cellulose-binding domain"/>
    <property type="match status" value="1"/>
</dbReference>
<evidence type="ECO:0000256" key="2">
    <source>
        <dbReference type="ARBA" id="ARBA00004613"/>
    </source>
</evidence>
<evidence type="ECO:0000259" key="18">
    <source>
        <dbReference type="PROSITE" id="PS51164"/>
    </source>
</evidence>
<dbReference type="InterPro" id="IPR035971">
    <property type="entry name" value="CBD_sf"/>
</dbReference>
<feature type="domain" description="CBM1" evidence="18">
    <location>
        <begin position="299"/>
        <end position="335"/>
    </location>
</feature>
<evidence type="ECO:0000256" key="15">
    <source>
        <dbReference type="ARBA" id="ARBA00047174"/>
    </source>
</evidence>
<evidence type="ECO:0000256" key="10">
    <source>
        <dbReference type="ARBA" id="ARBA00023157"/>
    </source>
</evidence>
<dbReference type="PROSITE" id="PS51164">
    <property type="entry name" value="CBM1_2"/>
    <property type="match status" value="1"/>
</dbReference>
<feature type="chain" id="PRO_5046893616" description="lytic cellulose monooxygenase (C4-dehydrogenating)" evidence="17">
    <location>
        <begin position="19"/>
        <end position="336"/>
    </location>
</feature>
<keyword evidence="12" id="KW-0624">Polysaccharide degradation</keyword>
<feature type="signal peptide" evidence="17">
    <location>
        <begin position="1"/>
        <end position="18"/>
    </location>
</feature>
<organism evidence="19 20">
    <name type="scientific">Diaporthe vaccinii</name>
    <dbReference type="NCBI Taxonomy" id="105482"/>
    <lineage>
        <taxon>Eukaryota</taxon>
        <taxon>Fungi</taxon>
        <taxon>Dikarya</taxon>
        <taxon>Ascomycota</taxon>
        <taxon>Pezizomycotina</taxon>
        <taxon>Sordariomycetes</taxon>
        <taxon>Sordariomycetidae</taxon>
        <taxon>Diaporthales</taxon>
        <taxon>Diaporthaceae</taxon>
        <taxon>Diaporthe</taxon>
        <taxon>Diaporthe eres species complex</taxon>
    </lineage>
</organism>
<keyword evidence="11" id="KW-0119">Carbohydrate metabolism</keyword>
<keyword evidence="20" id="KW-1185">Reference proteome</keyword>
<evidence type="ECO:0000256" key="17">
    <source>
        <dbReference type="SAM" id="SignalP"/>
    </source>
</evidence>
<accession>A0ABR4FF82</accession>
<proteinExistence type="inferred from homology"/>
<evidence type="ECO:0000256" key="8">
    <source>
        <dbReference type="ARBA" id="ARBA00023008"/>
    </source>
</evidence>
<evidence type="ECO:0000313" key="20">
    <source>
        <dbReference type="Proteomes" id="UP001600888"/>
    </source>
</evidence>
<name>A0ABR4FF82_9PEZI</name>
<dbReference type="EMBL" id="JBAWTH010000001">
    <property type="protein sequence ID" value="KAL2293338.1"/>
    <property type="molecule type" value="Genomic_DNA"/>
</dbReference>
<evidence type="ECO:0000256" key="12">
    <source>
        <dbReference type="ARBA" id="ARBA00023326"/>
    </source>
</evidence>
<gene>
    <name evidence="19" type="ORF">FJTKL_05266</name>
</gene>
<comment type="caution">
    <text evidence="19">The sequence shown here is derived from an EMBL/GenBank/DDBJ whole genome shotgun (WGS) entry which is preliminary data.</text>
</comment>
<sequence>MNLLAAVIFMAAAVTAHGHVTNMVVNGVSYRNFLPNTDPYNPNPPKVMGWTAGNTDNGYVAPDAFQSPDIICHRSAAPGKAHVAVQAGDSISIQWDTWPESHHGPVIDYLASCNGPCETVDKNSLKFFKIDGFGLVSGSDPGYWADDVLMANGLSWLVKIPEDIAPGNYVLRHEIIALHGANQADGAQAYPQCFNLEISGTGTSQPSEQVECHCHVHCDDTGSDSSGTHNLQDLNLDINYSSTHDLSWQYLLANVHGSYEPGLHNNDDSDSGDCTSHYKPSSDGGPNTVCVPGPVADGDGQTLYGQCGGQNWSGKTSCQPPATCSVFHRYYAQCLY</sequence>
<dbReference type="PROSITE" id="PS00562">
    <property type="entry name" value="CBM1_1"/>
    <property type="match status" value="1"/>
</dbReference>
<dbReference type="EC" id="1.14.99.56" evidence="15"/>
<evidence type="ECO:0000256" key="4">
    <source>
        <dbReference type="ARBA" id="ARBA00022723"/>
    </source>
</evidence>
<keyword evidence="6" id="KW-0136">Cellulose degradation</keyword>
<dbReference type="Pfam" id="PF00734">
    <property type="entry name" value="CBM_1"/>
    <property type="match status" value="1"/>
</dbReference>
<dbReference type="Gene3D" id="2.70.50.70">
    <property type="match status" value="1"/>
</dbReference>
<keyword evidence="10" id="KW-1015">Disulfide bond</keyword>
<evidence type="ECO:0000256" key="9">
    <source>
        <dbReference type="ARBA" id="ARBA00023033"/>
    </source>
</evidence>